<feature type="compositionally biased region" description="Basic residues" evidence="1">
    <location>
        <begin position="193"/>
        <end position="207"/>
    </location>
</feature>
<feature type="compositionally biased region" description="Basic and acidic residues" evidence="1">
    <location>
        <begin position="302"/>
        <end position="313"/>
    </location>
</feature>
<keyword evidence="2" id="KW-0472">Membrane</keyword>
<proteinExistence type="predicted"/>
<organism evidence="3">
    <name type="scientific">Spodoptera frugiperda</name>
    <name type="common">Fall armyworm</name>
    <dbReference type="NCBI Taxonomy" id="7108"/>
    <lineage>
        <taxon>Eukaryota</taxon>
        <taxon>Metazoa</taxon>
        <taxon>Ecdysozoa</taxon>
        <taxon>Arthropoda</taxon>
        <taxon>Hexapoda</taxon>
        <taxon>Insecta</taxon>
        <taxon>Pterygota</taxon>
        <taxon>Neoptera</taxon>
        <taxon>Endopterygota</taxon>
        <taxon>Lepidoptera</taxon>
        <taxon>Glossata</taxon>
        <taxon>Ditrysia</taxon>
        <taxon>Noctuoidea</taxon>
        <taxon>Noctuidae</taxon>
        <taxon>Amphipyrinae</taxon>
        <taxon>Spodoptera</taxon>
    </lineage>
</organism>
<feature type="compositionally biased region" description="Low complexity" evidence="1">
    <location>
        <begin position="147"/>
        <end position="192"/>
    </location>
</feature>
<evidence type="ECO:0000313" key="3">
    <source>
        <dbReference type="EMBL" id="SOQ49263.1"/>
    </source>
</evidence>
<sequence>MTSPTLGEARGSVRVLLTKNHPVPIPACRAGALHSSYRLTYPRISIVIAILIIFSCLLVDSTLIDTLENLDYLAGYLGLWLKKQDLLLLFRVPESMPLHYFDGKDWVTMKPRNIEVKPEVSKPINITQLLDWEKLSRLLQPMKLETTPETTTTTTTTRKPTTKPTTAKKPTSKKPTGNKNPTAKPTTRTTKPTTRKARSTQRRLKFMTKRTIPPSSRCMYNLCNEKSTTMRHKKVYEIWKRVWKKTTSEANPTTLTPPLIPGWIIHQVTDKRKSEDNKDYKSDHSYYEKGDNSYYKESNNSNHDEADNSYHDD</sequence>
<feature type="region of interest" description="Disordered" evidence="1">
    <location>
        <begin position="143"/>
        <end position="207"/>
    </location>
</feature>
<keyword evidence="2" id="KW-1133">Transmembrane helix</keyword>
<name>A0A2H1W8C2_SPOFR</name>
<evidence type="ECO:0000256" key="2">
    <source>
        <dbReference type="SAM" id="Phobius"/>
    </source>
</evidence>
<protein>
    <submittedName>
        <fullName evidence="3">SFRICE_017368</fullName>
    </submittedName>
</protein>
<accession>A0A2H1W8C2</accession>
<feature type="compositionally biased region" description="Basic and acidic residues" evidence="1">
    <location>
        <begin position="271"/>
        <end position="291"/>
    </location>
</feature>
<dbReference type="EMBL" id="ODYU01006950">
    <property type="protein sequence ID" value="SOQ49263.1"/>
    <property type="molecule type" value="Genomic_DNA"/>
</dbReference>
<dbReference type="AlphaFoldDB" id="A0A2H1W8C2"/>
<feature type="transmembrane region" description="Helical" evidence="2">
    <location>
        <begin position="44"/>
        <end position="64"/>
    </location>
</feature>
<reference evidence="3" key="1">
    <citation type="submission" date="2016-07" db="EMBL/GenBank/DDBJ databases">
        <authorList>
            <person name="Bretaudeau A."/>
        </authorList>
    </citation>
    <scope>NUCLEOTIDE SEQUENCE</scope>
    <source>
        <strain evidence="3">Rice</strain>
        <tissue evidence="3">Whole body</tissue>
    </source>
</reference>
<keyword evidence="2" id="KW-0812">Transmembrane</keyword>
<evidence type="ECO:0000256" key="1">
    <source>
        <dbReference type="SAM" id="MobiDB-lite"/>
    </source>
</evidence>
<feature type="region of interest" description="Disordered" evidence="1">
    <location>
        <begin position="271"/>
        <end position="313"/>
    </location>
</feature>
<gene>
    <name evidence="3" type="ORF">SFRICE_017368</name>
</gene>